<dbReference type="Pfam" id="PF00294">
    <property type="entry name" value="PfkB"/>
    <property type="match status" value="2"/>
</dbReference>
<comment type="caution">
    <text evidence="5">The sequence shown here is derived from an EMBL/GenBank/DDBJ whole genome shotgun (WGS) entry which is preliminary data.</text>
</comment>
<reference evidence="7 8" key="1">
    <citation type="submission" date="2018-08" db="EMBL/GenBank/DDBJ databases">
        <title>A genome reference for cultivated species of the human gut microbiota.</title>
        <authorList>
            <person name="Zou Y."/>
            <person name="Xue W."/>
            <person name="Luo G."/>
        </authorList>
    </citation>
    <scope>NUCLEOTIDE SEQUENCE [LARGE SCALE GENOMIC DNA]</scope>
    <source>
        <strain evidence="6 8">AF36-7BH</strain>
        <strain evidence="5 7">AM32-2AC</strain>
    </source>
</reference>
<protein>
    <submittedName>
        <fullName evidence="5">Sugar kinase</fullName>
    </submittedName>
</protein>
<dbReference type="CDD" id="cd01166">
    <property type="entry name" value="KdgK"/>
    <property type="match status" value="1"/>
</dbReference>
<dbReference type="AlphaFoldDB" id="A0A414D5C1"/>
<dbReference type="PANTHER" id="PTHR43320:SF2">
    <property type="entry name" value="2-DEHYDRO-3-DEOXYGLUCONOKINASE_2-DEHYDRO-3-DEOXYGALACTONOKINASE"/>
    <property type="match status" value="1"/>
</dbReference>
<evidence type="ECO:0000256" key="3">
    <source>
        <dbReference type="ARBA" id="ARBA00022777"/>
    </source>
</evidence>
<dbReference type="PANTHER" id="PTHR43320">
    <property type="entry name" value="SUGAR KINASE"/>
    <property type="match status" value="1"/>
</dbReference>
<feature type="domain" description="Carbohydrate kinase PfkB" evidence="4">
    <location>
        <begin position="259"/>
        <end position="314"/>
    </location>
</feature>
<keyword evidence="3 5" id="KW-0418">Kinase</keyword>
<dbReference type="InterPro" id="IPR029056">
    <property type="entry name" value="Ribokinase-like"/>
</dbReference>
<accession>A0A414D5C1</accession>
<dbReference type="EMBL" id="QROY01000024">
    <property type="protein sequence ID" value="RHL64567.1"/>
    <property type="molecule type" value="Genomic_DNA"/>
</dbReference>
<dbReference type="InterPro" id="IPR052700">
    <property type="entry name" value="Carb_kinase_PfkB-like"/>
</dbReference>
<name>A0A414D5C1_9FIRM</name>
<feature type="domain" description="Carbohydrate kinase PfkB" evidence="4">
    <location>
        <begin position="10"/>
        <end position="199"/>
    </location>
</feature>
<sequence>MILEDDMKFIAIGELMLRLSPPNYEKLVTTHDFRVNYGGAEANVAVSLANLGVDSTFFTVLPNSDLGKSTINYLKSNDVHTKHIIRSEGRMGLYYLEEGVSVRPSQVIYDRADSAFAEYDYKDVDFEEILKDYDWLHISGITPALSYNCRKMMDMAVKAAKKMGLTVSFDPNWRSTLWSFETARDVLSKYLPYVDVLIGIEPIHVYREDGTDVKDGLTMDPSFKDMDRVFKAIDEQYHMKAIARTVRYVHSGSNNSLKAFYYTNGETYESKTINFEIVDRVGGGDAFSSGLIYALMDNMTPEDTVNFAVASSVMKHAIRGDTNITCVDHIKRLMKNSSFDVQR</sequence>
<dbReference type="SUPFAM" id="SSF53613">
    <property type="entry name" value="Ribokinase-like"/>
    <property type="match status" value="1"/>
</dbReference>
<dbReference type="EMBL" id="QSIS01000026">
    <property type="protein sequence ID" value="RHD04910.1"/>
    <property type="molecule type" value="Genomic_DNA"/>
</dbReference>
<comment type="similarity">
    <text evidence="1">Belongs to the carbohydrate kinase PfkB family.</text>
</comment>
<evidence type="ECO:0000313" key="8">
    <source>
        <dbReference type="Proteomes" id="UP000285201"/>
    </source>
</evidence>
<organism evidence="5 7">
    <name type="scientific">Lachnospira eligens</name>
    <dbReference type="NCBI Taxonomy" id="39485"/>
    <lineage>
        <taxon>Bacteria</taxon>
        <taxon>Bacillati</taxon>
        <taxon>Bacillota</taxon>
        <taxon>Clostridia</taxon>
        <taxon>Lachnospirales</taxon>
        <taxon>Lachnospiraceae</taxon>
        <taxon>Lachnospira</taxon>
    </lineage>
</organism>
<dbReference type="Proteomes" id="UP000285201">
    <property type="component" value="Unassembled WGS sequence"/>
</dbReference>
<evidence type="ECO:0000259" key="4">
    <source>
        <dbReference type="Pfam" id="PF00294"/>
    </source>
</evidence>
<evidence type="ECO:0000256" key="2">
    <source>
        <dbReference type="ARBA" id="ARBA00022679"/>
    </source>
</evidence>
<evidence type="ECO:0000313" key="5">
    <source>
        <dbReference type="EMBL" id="RHD04910.1"/>
    </source>
</evidence>
<dbReference type="Gene3D" id="3.40.1190.20">
    <property type="match status" value="1"/>
</dbReference>
<dbReference type="GO" id="GO:0016301">
    <property type="term" value="F:kinase activity"/>
    <property type="evidence" value="ECO:0007669"/>
    <property type="project" value="UniProtKB-KW"/>
</dbReference>
<evidence type="ECO:0000313" key="7">
    <source>
        <dbReference type="Proteomes" id="UP000284794"/>
    </source>
</evidence>
<proteinExistence type="inferred from homology"/>
<gene>
    <name evidence="6" type="ORF">DW007_15680</name>
    <name evidence="5" type="ORF">DW811_13810</name>
</gene>
<keyword evidence="2" id="KW-0808">Transferase</keyword>
<dbReference type="Proteomes" id="UP000284794">
    <property type="component" value="Unassembled WGS sequence"/>
</dbReference>
<dbReference type="InterPro" id="IPR011611">
    <property type="entry name" value="PfkB_dom"/>
</dbReference>
<evidence type="ECO:0000256" key="1">
    <source>
        <dbReference type="ARBA" id="ARBA00010688"/>
    </source>
</evidence>
<evidence type="ECO:0000313" key="6">
    <source>
        <dbReference type="EMBL" id="RHL64567.1"/>
    </source>
</evidence>